<reference evidence="1 2" key="1">
    <citation type="journal article" date="2021" name="BMC Genomics">
        <title>Datura genome reveals duplications of psychoactive alkaloid biosynthetic genes and high mutation rate following tissue culture.</title>
        <authorList>
            <person name="Rajewski A."/>
            <person name="Carter-House D."/>
            <person name="Stajich J."/>
            <person name="Litt A."/>
        </authorList>
    </citation>
    <scope>NUCLEOTIDE SEQUENCE [LARGE SCALE GENOMIC DNA]</scope>
    <source>
        <strain evidence="1">AR-01</strain>
    </source>
</reference>
<accession>A0ABS8Y680</accession>
<name>A0ABS8Y680_DATST</name>
<proteinExistence type="predicted"/>
<sequence length="110" mass="11553">AGRIKHVEPCGGIAKESGKVCKRDRLVRHDMTLGTKRASAVGIGKAVSAVACGKCHCRINRHVGSGIAQVDAAGRLGSGVAEVLARRTGSWRQDWARQALAATSVDRPLV</sequence>
<protein>
    <submittedName>
        <fullName evidence="1">Uncharacterized protein</fullName>
    </submittedName>
</protein>
<gene>
    <name evidence="1" type="ORF">HAX54_024008</name>
</gene>
<dbReference type="Proteomes" id="UP000823775">
    <property type="component" value="Unassembled WGS sequence"/>
</dbReference>
<feature type="non-terminal residue" evidence="1">
    <location>
        <position position="110"/>
    </location>
</feature>
<feature type="non-terminal residue" evidence="1">
    <location>
        <position position="1"/>
    </location>
</feature>
<evidence type="ECO:0000313" key="1">
    <source>
        <dbReference type="EMBL" id="MCE5166679.1"/>
    </source>
</evidence>
<comment type="caution">
    <text evidence="1">The sequence shown here is derived from an EMBL/GenBank/DDBJ whole genome shotgun (WGS) entry which is preliminary data.</text>
</comment>
<organism evidence="1 2">
    <name type="scientific">Datura stramonium</name>
    <name type="common">Jimsonweed</name>
    <name type="synonym">Common thornapple</name>
    <dbReference type="NCBI Taxonomy" id="4076"/>
    <lineage>
        <taxon>Eukaryota</taxon>
        <taxon>Viridiplantae</taxon>
        <taxon>Streptophyta</taxon>
        <taxon>Embryophyta</taxon>
        <taxon>Tracheophyta</taxon>
        <taxon>Spermatophyta</taxon>
        <taxon>Magnoliopsida</taxon>
        <taxon>eudicotyledons</taxon>
        <taxon>Gunneridae</taxon>
        <taxon>Pentapetalae</taxon>
        <taxon>asterids</taxon>
        <taxon>lamiids</taxon>
        <taxon>Solanales</taxon>
        <taxon>Solanaceae</taxon>
        <taxon>Solanoideae</taxon>
        <taxon>Datureae</taxon>
        <taxon>Datura</taxon>
    </lineage>
</organism>
<evidence type="ECO:0000313" key="2">
    <source>
        <dbReference type="Proteomes" id="UP000823775"/>
    </source>
</evidence>
<keyword evidence="2" id="KW-1185">Reference proteome</keyword>
<dbReference type="EMBL" id="JACEIK010029154">
    <property type="protein sequence ID" value="MCE5166679.1"/>
    <property type="molecule type" value="Genomic_DNA"/>
</dbReference>